<dbReference type="AlphaFoldDB" id="A0A645D9C6"/>
<keyword evidence="1" id="KW-0472">Membrane</keyword>
<accession>A0A645D9C6</accession>
<keyword evidence="1" id="KW-0812">Transmembrane</keyword>
<gene>
    <name evidence="2" type="ORF">SDC9_132964</name>
</gene>
<feature type="transmembrane region" description="Helical" evidence="1">
    <location>
        <begin position="169"/>
        <end position="187"/>
    </location>
</feature>
<organism evidence="2">
    <name type="scientific">bioreactor metagenome</name>
    <dbReference type="NCBI Taxonomy" id="1076179"/>
    <lineage>
        <taxon>unclassified sequences</taxon>
        <taxon>metagenomes</taxon>
        <taxon>ecological metagenomes</taxon>
    </lineage>
</organism>
<name>A0A645D9C6_9ZZZZ</name>
<reference evidence="2" key="1">
    <citation type="submission" date="2019-08" db="EMBL/GenBank/DDBJ databases">
        <authorList>
            <person name="Kucharzyk K."/>
            <person name="Murdoch R.W."/>
            <person name="Higgins S."/>
            <person name="Loffler F."/>
        </authorList>
    </citation>
    <scope>NUCLEOTIDE SEQUENCE</scope>
</reference>
<keyword evidence="1" id="KW-1133">Transmembrane helix</keyword>
<evidence type="ECO:0000256" key="1">
    <source>
        <dbReference type="SAM" id="Phobius"/>
    </source>
</evidence>
<evidence type="ECO:0000313" key="2">
    <source>
        <dbReference type="EMBL" id="MPM85881.1"/>
    </source>
</evidence>
<dbReference type="EMBL" id="VSSQ01034065">
    <property type="protein sequence ID" value="MPM85881.1"/>
    <property type="molecule type" value="Genomic_DNA"/>
</dbReference>
<sequence length="198" mass="23081">MAFGQKAGFGHVWRDHGRFIAECRHFIHIFQRESRIEHALIAHRRIKNDVGIFGRKCMNNIAYDVDLLARTQIADQDAIKLDAQRLPMLQDASHFLGQIQKGIVFKFFTRMGGQQCCRQDAHPIVQTAHYRHRHVHRNATTGGNILDNQYPRLTQMLHPFTLKTQLFPFYHLFIGFSDFSIILEIIVKTMRKRVQTSA</sequence>
<proteinExistence type="predicted"/>
<comment type="caution">
    <text evidence="2">The sequence shown here is derived from an EMBL/GenBank/DDBJ whole genome shotgun (WGS) entry which is preliminary data.</text>
</comment>
<protein>
    <submittedName>
        <fullName evidence="2">Uncharacterized protein</fullName>
    </submittedName>
</protein>